<evidence type="ECO:0000259" key="1">
    <source>
        <dbReference type="PROSITE" id="PS50887"/>
    </source>
</evidence>
<dbReference type="InterPro" id="IPR050469">
    <property type="entry name" value="Diguanylate_Cyclase"/>
</dbReference>
<proteinExistence type="predicted"/>
<dbReference type="Gene3D" id="3.30.70.270">
    <property type="match status" value="1"/>
</dbReference>
<comment type="caution">
    <text evidence="2">The sequence shown here is derived from an EMBL/GenBank/DDBJ whole genome shotgun (WGS) entry which is preliminary data.</text>
</comment>
<dbReference type="PANTHER" id="PTHR45138:SF9">
    <property type="entry name" value="DIGUANYLATE CYCLASE DGCM-RELATED"/>
    <property type="match status" value="1"/>
</dbReference>
<dbReference type="SUPFAM" id="SSF55073">
    <property type="entry name" value="Nucleotide cyclase"/>
    <property type="match status" value="1"/>
</dbReference>
<dbReference type="InterPro" id="IPR000160">
    <property type="entry name" value="GGDEF_dom"/>
</dbReference>
<dbReference type="Pfam" id="PF00990">
    <property type="entry name" value="GGDEF"/>
    <property type="match status" value="1"/>
</dbReference>
<dbReference type="GO" id="GO:0052621">
    <property type="term" value="F:diguanylate cyclase activity"/>
    <property type="evidence" value="ECO:0007669"/>
    <property type="project" value="UniProtKB-EC"/>
</dbReference>
<evidence type="ECO:0000313" key="3">
    <source>
        <dbReference type="Proteomes" id="UP001454086"/>
    </source>
</evidence>
<feature type="domain" description="GGDEF" evidence="1">
    <location>
        <begin position="1"/>
        <end position="104"/>
    </location>
</feature>
<dbReference type="PANTHER" id="PTHR45138">
    <property type="entry name" value="REGULATORY COMPONENTS OF SENSORY TRANSDUCTION SYSTEM"/>
    <property type="match status" value="1"/>
</dbReference>
<accession>A0ABV1D2R5</accession>
<feature type="non-terminal residue" evidence="2">
    <location>
        <position position="1"/>
    </location>
</feature>
<keyword evidence="2" id="KW-0808">Transferase</keyword>
<keyword evidence="2" id="KW-0548">Nucleotidyltransferase</keyword>
<keyword evidence="3" id="KW-1185">Reference proteome</keyword>
<dbReference type="InterPro" id="IPR029787">
    <property type="entry name" value="Nucleotide_cyclase"/>
</dbReference>
<protein>
    <submittedName>
        <fullName evidence="2">GGDEF domain-containing protein</fullName>
        <ecNumber evidence="2">2.7.7.65</ecNumber>
    </submittedName>
</protein>
<dbReference type="CDD" id="cd01949">
    <property type="entry name" value="GGDEF"/>
    <property type="match status" value="1"/>
</dbReference>
<dbReference type="EC" id="2.7.7.65" evidence="2"/>
<dbReference type="PROSITE" id="PS50887">
    <property type="entry name" value="GGDEF"/>
    <property type="match status" value="1"/>
</dbReference>
<sequence length="104" mass="11783">IREFTRIIREHFREGDVLGRIGGDEFVAFIPIPGADWVRKKAAELSHALDTECTRDGKTWKMSASIGISVASEEDRDFDTLYEKADQALYRTKQKGKNGYTVDS</sequence>
<name>A0ABV1D2R5_9FIRM</name>
<dbReference type="NCBIfam" id="TIGR00254">
    <property type="entry name" value="GGDEF"/>
    <property type="match status" value="1"/>
</dbReference>
<dbReference type="RefSeq" id="WP_349118041.1">
    <property type="nucleotide sequence ID" value="NZ_JBBMFM010000017.1"/>
</dbReference>
<reference evidence="2 3" key="1">
    <citation type="submission" date="2024-03" db="EMBL/GenBank/DDBJ databases">
        <title>Human intestinal bacterial collection.</title>
        <authorList>
            <person name="Pauvert C."/>
            <person name="Hitch T.C.A."/>
            <person name="Clavel T."/>
        </authorList>
    </citation>
    <scope>NUCLEOTIDE SEQUENCE [LARGE SCALE GENOMIC DNA]</scope>
    <source>
        <strain evidence="2 3">CLA-SR-H021</strain>
    </source>
</reference>
<evidence type="ECO:0000313" key="2">
    <source>
        <dbReference type="EMBL" id="MEQ2424687.1"/>
    </source>
</evidence>
<dbReference type="Proteomes" id="UP001454086">
    <property type="component" value="Unassembled WGS sequence"/>
</dbReference>
<organism evidence="2 3">
    <name type="scientific">Enterocloster hominis</name>
    <name type="common">ex Hitch et al. 2024</name>
    <dbReference type="NCBI Taxonomy" id="1917870"/>
    <lineage>
        <taxon>Bacteria</taxon>
        <taxon>Bacillati</taxon>
        <taxon>Bacillota</taxon>
        <taxon>Clostridia</taxon>
        <taxon>Lachnospirales</taxon>
        <taxon>Lachnospiraceae</taxon>
        <taxon>Enterocloster</taxon>
    </lineage>
</organism>
<gene>
    <name evidence="2" type="ORF">WMQ36_06855</name>
</gene>
<dbReference type="InterPro" id="IPR043128">
    <property type="entry name" value="Rev_trsase/Diguanyl_cyclase"/>
</dbReference>
<dbReference type="EMBL" id="JBBMFM010000017">
    <property type="protein sequence ID" value="MEQ2424687.1"/>
    <property type="molecule type" value="Genomic_DNA"/>
</dbReference>